<dbReference type="NCBIfam" id="TIGR00558">
    <property type="entry name" value="pdxH"/>
    <property type="match status" value="1"/>
</dbReference>
<keyword evidence="8" id="KW-0288">FMN</keyword>
<keyword evidence="13" id="KW-1185">Reference proteome</keyword>
<evidence type="ECO:0000256" key="9">
    <source>
        <dbReference type="ARBA" id="ARBA00023002"/>
    </source>
</evidence>
<dbReference type="EMBL" id="CAXLJM020000004">
    <property type="protein sequence ID" value="CAL8069366.1"/>
    <property type="molecule type" value="Genomic_DNA"/>
</dbReference>
<dbReference type="Pfam" id="PF10590">
    <property type="entry name" value="PNP_phzG_C"/>
    <property type="match status" value="1"/>
</dbReference>
<keyword evidence="9" id="KW-0560">Oxidoreductase</keyword>
<sequence length="286" mass="32635">MRRQTFLVIKRASVVAGVGYTLNRLLLVHNNTNGSKMTDSPPPEFYPQDRVRNMSIFIGGMRIPYMGKDEAFTEDQLVSKEPYGQFNNWFERAAATQGIEEPNAMCLATATKDGRPSARMVLLKGYGPDGFKFFTNYTSRKATELAENPYASLNFYWEPMKRCVRIEGRVEKLSTEESTEYFMSRPVGSRIGAIISPQSKPIPNRNVLLDKERELTSLTEQQQALIVKPENWGGYAVIPDSVEFWQGQTNRIHDRIRFRKLRPGETADNITVHQGVNGWVYERLAP</sequence>
<dbReference type="InterPro" id="IPR000659">
    <property type="entry name" value="Pyridox_Oxase"/>
</dbReference>
<comment type="cofactor">
    <cofactor evidence="1">
        <name>FMN</name>
        <dbReference type="ChEBI" id="CHEBI:58210"/>
    </cofactor>
</comment>
<dbReference type="PROSITE" id="PS01064">
    <property type="entry name" value="PYRIDOX_OXIDASE"/>
    <property type="match status" value="1"/>
</dbReference>
<evidence type="ECO:0000313" key="12">
    <source>
        <dbReference type="EMBL" id="CAL8069366.1"/>
    </source>
</evidence>
<name>A0ABP1PQG4_9HEXA</name>
<evidence type="ECO:0000313" key="13">
    <source>
        <dbReference type="Proteomes" id="UP001642540"/>
    </source>
</evidence>
<proteinExistence type="inferred from homology"/>
<gene>
    <name evidence="12" type="ORF">ODALV1_LOCUS735</name>
</gene>
<reference evidence="12 13" key="1">
    <citation type="submission" date="2024-08" db="EMBL/GenBank/DDBJ databases">
        <authorList>
            <person name="Cucini C."/>
            <person name="Frati F."/>
        </authorList>
    </citation>
    <scope>NUCLEOTIDE SEQUENCE [LARGE SCALE GENOMIC DNA]</scope>
</reference>
<comment type="function">
    <text evidence="2">Catalyzes the oxidation of either pyridoxine 5'-phosphate (PNP) or pyridoxamine 5'-phosphate (PMP) into pyridoxal 5'-phosphate (PLP).</text>
</comment>
<evidence type="ECO:0000256" key="3">
    <source>
        <dbReference type="ARBA" id="ARBA00004738"/>
    </source>
</evidence>
<comment type="caution">
    <text evidence="12">The sequence shown here is derived from an EMBL/GenBank/DDBJ whole genome shotgun (WGS) entry which is preliminary data.</text>
</comment>
<comment type="similarity">
    <text evidence="5">Belongs to the pyridoxamine 5'-phosphate oxidase family.</text>
</comment>
<evidence type="ECO:0000256" key="6">
    <source>
        <dbReference type="ARBA" id="ARBA00012801"/>
    </source>
</evidence>
<accession>A0ABP1PQG4</accession>
<evidence type="ECO:0000256" key="1">
    <source>
        <dbReference type="ARBA" id="ARBA00001917"/>
    </source>
</evidence>
<evidence type="ECO:0000256" key="8">
    <source>
        <dbReference type="ARBA" id="ARBA00022643"/>
    </source>
</evidence>
<dbReference type="InterPro" id="IPR019576">
    <property type="entry name" value="Pyridoxamine_oxidase_dimer_C"/>
</dbReference>
<dbReference type="HAMAP" id="MF_01629">
    <property type="entry name" value="PdxH"/>
    <property type="match status" value="1"/>
</dbReference>
<dbReference type="SUPFAM" id="SSF50475">
    <property type="entry name" value="FMN-binding split barrel"/>
    <property type="match status" value="1"/>
</dbReference>
<dbReference type="EC" id="1.4.3.5" evidence="6"/>
<keyword evidence="7" id="KW-0285">Flavoprotein</keyword>
<comment type="pathway">
    <text evidence="4">Cofactor metabolism; pyridoxal 5'-phosphate salvage; pyridoxal 5'-phosphate from pyridoxine 5'-phosphate: step 1/1.</text>
</comment>
<organism evidence="12 13">
    <name type="scientific">Orchesella dallaii</name>
    <dbReference type="NCBI Taxonomy" id="48710"/>
    <lineage>
        <taxon>Eukaryota</taxon>
        <taxon>Metazoa</taxon>
        <taxon>Ecdysozoa</taxon>
        <taxon>Arthropoda</taxon>
        <taxon>Hexapoda</taxon>
        <taxon>Collembola</taxon>
        <taxon>Entomobryomorpha</taxon>
        <taxon>Entomobryoidea</taxon>
        <taxon>Orchesellidae</taxon>
        <taxon>Orchesellinae</taxon>
        <taxon>Orchesella</taxon>
    </lineage>
</organism>
<evidence type="ECO:0000256" key="7">
    <source>
        <dbReference type="ARBA" id="ARBA00022630"/>
    </source>
</evidence>
<protein>
    <recommendedName>
        <fullName evidence="6">pyridoxal 5'-phosphate synthase</fullName>
        <ecNumber evidence="6">1.4.3.5</ecNumber>
    </recommendedName>
</protein>
<dbReference type="Pfam" id="PF01243">
    <property type="entry name" value="PNPOx_N"/>
    <property type="match status" value="1"/>
</dbReference>
<evidence type="ECO:0000256" key="2">
    <source>
        <dbReference type="ARBA" id="ARBA00003691"/>
    </source>
</evidence>
<evidence type="ECO:0000256" key="4">
    <source>
        <dbReference type="ARBA" id="ARBA00005037"/>
    </source>
</evidence>
<dbReference type="PANTHER" id="PTHR10851">
    <property type="entry name" value="PYRIDOXINE-5-PHOSPHATE OXIDASE"/>
    <property type="match status" value="1"/>
</dbReference>
<feature type="domain" description="Pyridoxamine 5'-phosphate oxidase N-terminal" evidence="10">
    <location>
        <begin position="95"/>
        <end position="210"/>
    </location>
</feature>
<evidence type="ECO:0000256" key="5">
    <source>
        <dbReference type="ARBA" id="ARBA00007301"/>
    </source>
</evidence>
<evidence type="ECO:0000259" key="11">
    <source>
        <dbReference type="Pfam" id="PF10590"/>
    </source>
</evidence>
<dbReference type="Proteomes" id="UP001642540">
    <property type="component" value="Unassembled WGS sequence"/>
</dbReference>
<dbReference type="NCBIfam" id="NF004231">
    <property type="entry name" value="PRK05679.1"/>
    <property type="match status" value="1"/>
</dbReference>
<feature type="domain" description="Pyridoxine 5'-phosphate oxidase dimerisation C-terminal" evidence="11">
    <location>
        <begin position="232"/>
        <end position="286"/>
    </location>
</feature>
<dbReference type="Gene3D" id="2.30.110.10">
    <property type="entry name" value="Electron Transport, Fmn-binding Protein, Chain A"/>
    <property type="match status" value="1"/>
</dbReference>
<dbReference type="InterPro" id="IPR011576">
    <property type="entry name" value="Pyridox_Oxase_N"/>
</dbReference>
<comment type="pathway">
    <text evidence="3">Cofactor metabolism; pyridoxal 5'-phosphate salvage; pyridoxal 5'-phosphate from pyridoxamine 5'-phosphate: step 1/1.</text>
</comment>
<dbReference type="InterPro" id="IPR012349">
    <property type="entry name" value="Split_barrel_FMN-bd"/>
</dbReference>
<dbReference type="InterPro" id="IPR019740">
    <property type="entry name" value="Pyridox_Oxase_CS"/>
</dbReference>
<dbReference type="PANTHER" id="PTHR10851:SF0">
    <property type="entry name" value="PYRIDOXINE-5'-PHOSPHATE OXIDASE"/>
    <property type="match status" value="1"/>
</dbReference>
<evidence type="ECO:0000259" key="10">
    <source>
        <dbReference type="Pfam" id="PF01243"/>
    </source>
</evidence>